<sequence length="391" mass="43225">MPAVTTKSNQHQKESKDFLDLMQQQANSVHQKNSDEDSESESKDELTATQKLAAQKKAEVAARRTKLLDKIRQTNVQEGEAGGITQKIGATYFPLDAIKTKTAVMNRHGKQEYKIPGLLVIDTPGHESFTNLQSRGSLLCNIAIFVVDIMHRLEAQTNESLQLLRDHKTPFIVALNKATPDGAFQESLVKQTRAVQLEFEERTSKIIIEFAKGDLNAVLYYDNKSFAWICSPRYDYASCEPHTAEDERPADALVGAGVTVLEVKVIKGLGTTTNVVLSNGILHEGDRIVVCGLNRPIVTQIRAPPTPQPLRELRIKYLSSPGVDTRMKSLLGIDFGSGEKGQLGSGSTVKRILETGVAFDIVDYPCYIEEPDGKKFRLVISTVRLLMTVDS</sequence>
<gene>
    <name evidence="5" type="ORF">BDP27DRAFT_1493613</name>
</gene>
<keyword evidence="6" id="KW-1185">Reference proteome</keyword>
<feature type="compositionally biased region" description="Basic and acidic residues" evidence="3">
    <location>
        <begin position="32"/>
        <end position="46"/>
    </location>
</feature>
<dbReference type="PANTHER" id="PTHR43381">
    <property type="entry name" value="TRANSLATION INITIATION FACTOR IF-2-RELATED"/>
    <property type="match status" value="1"/>
</dbReference>
<dbReference type="SUPFAM" id="SSF52540">
    <property type="entry name" value="P-loop containing nucleoside triphosphate hydrolases"/>
    <property type="match status" value="1"/>
</dbReference>
<keyword evidence="1" id="KW-0547">Nucleotide-binding</keyword>
<dbReference type="InterPro" id="IPR000795">
    <property type="entry name" value="T_Tr_GTP-bd_dom"/>
</dbReference>
<dbReference type="EMBL" id="JADNRY010000248">
    <property type="protein sequence ID" value="KAF9060342.1"/>
    <property type="molecule type" value="Genomic_DNA"/>
</dbReference>
<dbReference type="InterPro" id="IPR027417">
    <property type="entry name" value="P-loop_NTPase"/>
</dbReference>
<evidence type="ECO:0000313" key="6">
    <source>
        <dbReference type="Proteomes" id="UP000772434"/>
    </source>
</evidence>
<feature type="region of interest" description="Disordered" evidence="3">
    <location>
        <begin position="1"/>
        <end position="47"/>
    </location>
</feature>
<protein>
    <submittedName>
        <fullName evidence="5">P-loop containing nucleoside triphosphate hydrolase protein</fullName>
    </submittedName>
</protein>
<dbReference type="InterPro" id="IPR015760">
    <property type="entry name" value="TIF_IF2"/>
</dbReference>
<dbReference type="Gene3D" id="3.40.50.300">
    <property type="entry name" value="P-loop containing nucleotide triphosphate hydrolases"/>
    <property type="match status" value="1"/>
</dbReference>
<dbReference type="Pfam" id="PF00009">
    <property type="entry name" value="GTP_EFTU"/>
    <property type="match status" value="1"/>
</dbReference>
<name>A0A9P5PCS1_9AGAR</name>
<dbReference type="GO" id="GO:0005525">
    <property type="term" value="F:GTP binding"/>
    <property type="evidence" value="ECO:0007669"/>
    <property type="project" value="UniProtKB-KW"/>
</dbReference>
<feature type="compositionally biased region" description="Polar residues" evidence="3">
    <location>
        <begin position="22"/>
        <end position="31"/>
    </location>
</feature>
<keyword evidence="2" id="KW-0342">GTP-binding</keyword>
<organism evidence="5 6">
    <name type="scientific">Rhodocollybia butyracea</name>
    <dbReference type="NCBI Taxonomy" id="206335"/>
    <lineage>
        <taxon>Eukaryota</taxon>
        <taxon>Fungi</taxon>
        <taxon>Dikarya</taxon>
        <taxon>Basidiomycota</taxon>
        <taxon>Agaricomycotina</taxon>
        <taxon>Agaricomycetes</taxon>
        <taxon>Agaricomycetidae</taxon>
        <taxon>Agaricales</taxon>
        <taxon>Marasmiineae</taxon>
        <taxon>Omphalotaceae</taxon>
        <taxon>Rhodocollybia</taxon>
    </lineage>
</organism>
<evidence type="ECO:0000256" key="3">
    <source>
        <dbReference type="SAM" id="MobiDB-lite"/>
    </source>
</evidence>
<feature type="domain" description="Tr-type G" evidence="4">
    <location>
        <begin position="53"/>
        <end position="208"/>
    </location>
</feature>
<evidence type="ECO:0000256" key="2">
    <source>
        <dbReference type="ARBA" id="ARBA00023134"/>
    </source>
</evidence>
<comment type="caution">
    <text evidence="5">The sequence shown here is derived from an EMBL/GenBank/DDBJ whole genome shotgun (WGS) entry which is preliminary data.</text>
</comment>
<dbReference type="GO" id="GO:0003924">
    <property type="term" value="F:GTPase activity"/>
    <property type="evidence" value="ECO:0007669"/>
    <property type="project" value="InterPro"/>
</dbReference>
<proteinExistence type="predicted"/>
<dbReference type="GO" id="GO:0005739">
    <property type="term" value="C:mitochondrion"/>
    <property type="evidence" value="ECO:0007669"/>
    <property type="project" value="TreeGrafter"/>
</dbReference>
<dbReference type="PANTHER" id="PTHR43381:SF4">
    <property type="entry name" value="EUKARYOTIC TRANSLATION INITIATION FACTOR 5B"/>
    <property type="match status" value="1"/>
</dbReference>
<evidence type="ECO:0000313" key="5">
    <source>
        <dbReference type="EMBL" id="KAF9060342.1"/>
    </source>
</evidence>
<dbReference type="OrthoDB" id="4928at2759"/>
<dbReference type="AlphaFoldDB" id="A0A9P5PCS1"/>
<dbReference type="GO" id="GO:0003743">
    <property type="term" value="F:translation initiation factor activity"/>
    <property type="evidence" value="ECO:0007669"/>
    <property type="project" value="TreeGrafter"/>
</dbReference>
<accession>A0A9P5PCS1</accession>
<dbReference type="Gene3D" id="2.40.30.10">
    <property type="entry name" value="Translation factors"/>
    <property type="match status" value="1"/>
</dbReference>
<keyword evidence="5" id="KW-0378">Hydrolase</keyword>
<reference evidence="5" key="1">
    <citation type="submission" date="2020-11" db="EMBL/GenBank/DDBJ databases">
        <authorList>
            <consortium name="DOE Joint Genome Institute"/>
            <person name="Ahrendt S."/>
            <person name="Riley R."/>
            <person name="Andreopoulos W."/>
            <person name="Labutti K."/>
            <person name="Pangilinan J."/>
            <person name="Ruiz-Duenas F.J."/>
            <person name="Barrasa J.M."/>
            <person name="Sanchez-Garcia M."/>
            <person name="Camarero S."/>
            <person name="Miyauchi S."/>
            <person name="Serrano A."/>
            <person name="Linde D."/>
            <person name="Babiker R."/>
            <person name="Drula E."/>
            <person name="Ayuso-Fernandez I."/>
            <person name="Pacheco R."/>
            <person name="Padilla G."/>
            <person name="Ferreira P."/>
            <person name="Barriuso J."/>
            <person name="Kellner H."/>
            <person name="Castanera R."/>
            <person name="Alfaro M."/>
            <person name="Ramirez L."/>
            <person name="Pisabarro A.G."/>
            <person name="Kuo A."/>
            <person name="Tritt A."/>
            <person name="Lipzen A."/>
            <person name="He G."/>
            <person name="Yan M."/>
            <person name="Ng V."/>
            <person name="Cullen D."/>
            <person name="Martin F."/>
            <person name="Rosso M.-N."/>
            <person name="Henrissat B."/>
            <person name="Hibbett D."/>
            <person name="Martinez A.T."/>
            <person name="Grigoriev I.V."/>
        </authorList>
    </citation>
    <scope>NUCLEOTIDE SEQUENCE</scope>
    <source>
        <strain evidence="5">AH 40177</strain>
    </source>
</reference>
<evidence type="ECO:0000259" key="4">
    <source>
        <dbReference type="Pfam" id="PF00009"/>
    </source>
</evidence>
<dbReference type="Proteomes" id="UP000772434">
    <property type="component" value="Unassembled WGS sequence"/>
</dbReference>
<evidence type="ECO:0000256" key="1">
    <source>
        <dbReference type="ARBA" id="ARBA00022741"/>
    </source>
</evidence>